<dbReference type="SUPFAM" id="SSF52540">
    <property type="entry name" value="P-loop containing nucleoside triphosphate hydrolases"/>
    <property type="match status" value="1"/>
</dbReference>
<evidence type="ECO:0000259" key="2">
    <source>
        <dbReference type="PROSITE" id="PS50234"/>
    </source>
</evidence>
<feature type="region of interest" description="Disordered" evidence="1">
    <location>
        <begin position="232"/>
        <end position="260"/>
    </location>
</feature>
<protein>
    <submittedName>
        <fullName evidence="3">Magnesium chelatase</fullName>
    </submittedName>
</protein>
<dbReference type="PANTHER" id="PTHR43473">
    <property type="entry name" value="MAGNESIUM-CHELATASE SUBUNIT CHLD, CHLOROPLASTIC"/>
    <property type="match status" value="1"/>
</dbReference>
<dbReference type="InterPro" id="IPR041628">
    <property type="entry name" value="ChlI/MoxR_AAA_lid"/>
</dbReference>
<dbReference type="NCBIfam" id="NF009943">
    <property type="entry name" value="PRK13406.1"/>
    <property type="match status" value="1"/>
</dbReference>
<feature type="region of interest" description="Disordered" evidence="1">
    <location>
        <begin position="287"/>
        <end position="315"/>
    </location>
</feature>
<accession>A0A2A4B6B7</accession>
<dbReference type="Proteomes" id="UP000218366">
    <property type="component" value="Unassembled WGS sequence"/>
</dbReference>
<dbReference type="Gene3D" id="3.40.50.300">
    <property type="entry name" value="P-loop containing nucleotide triphosphate hydrolases"/>
    <property type="match status" value="1"/>
</dbReference>
<dbReference type="RefSeq" id="WP_096342023.1">
    <property type="nucleotide sequence ID" value="NZ_NWMW01000001.1"/>
</dbReference>
<dbReference type="Gene3D" id="3.40.50.410">
    <property type="entry name" value="von Willebrand factor, type A domain"/>
    <property type="match status" value="1"/>
</dbReference>
<dbReference type="SUPFAM" id="SSF53300">
    <property type="entry name" value="vWA-like"/>
    <property type="match status" value="1"/>
</dbReference>
<name>A0A2A4B6B7_9SPHN</name>
<evidence type="ECO:0000313" key="3">
    <source>
        <dbReference type="EMBL" id="PCD03620.1"/>
    </source>
</evidence>
<dbReference type="Pfam" id="PF13519">
    <property type="entry name" value="VWA_2"/>
    <property type="match status" value="1"/>
</dbReference>
<proteinExistence type="predicted"/>
<sequence length="547" mass="55811">MSPAGVSAPDALADALLAARLCAIDPGLGGIVLKGGEMLREAVLAELRAGLGPERRIPVNVDDERLLGGINLTATLAAGRPVRREGLLAEAAGGFVVLPMAERLSEAVAGRIAAAIDTGEARFVTIALDDGVEADARPPAALAERLAFHIDLTDARPGAALPPVAPAARAADPPGAIEALVTTAAALGIASARAPGFALRAARAAARAEGRCLVTVADLALAARLVLAPRATQRPAEPEAAEAPPPPPEQGEGQEEAATDTPPLDDLVLAAALAALPPDLLARVAEGRSRQRARANGAGERRLGHARGRPLGARAGLPGGGKRLSLIDTLRAAAPWQRLRGRQNRVLIRRDDLRIRRFEARAEALTIFAVDASGSSALARLAEAKGAVELLLAEAYVKRAEVALIAFRGTGAELLLPPTRSLTRARRSLADLPGGGGTPLAAGLDAARLLAEAARAKGRTPFVVVLTDGRANIAADGSTVRALAESDAAAAARAIGLAGIAAAFVDISARPRPEGAMLAATMRARYLPLPRADAAAMHAAISAVQAA</sequence>
<gene>
    <name evidence="3" type="ORF">COC42_04460</name>
</gene>
<dbReference type="InterPro" id="IPR036465">
    <property type="entry name" value="vWFA_dom_sf"/>
</dbReference>
<organism evidence="3 4">
    <name type="scientific">Sphingomonas spermidinifaciens</name>
    <dbReference type="NCBI Taxonomy" id="1141889"/>
    <lineage>
        <taxon>Bacteria</taxon>
        <taxon>Pseudomonadati</taxon>
        <taxon>Pseudomonadota</taxon>
        <taxon>Alphaproteobacteria</taxon>
        <taxon>Sphingomonadales</taxon>
        <taxon>Sphingomonadaceae</taxon>
        <taxon>Sphingomonas</taxon>
    </lineage>
</organism>
<dbReference type="AlphaFoldDB" id="A0A2A4B6B7"/>
<dbReference type="OrthoDB" id="9775079at2"/>
<dbReference type="Pfam" id="PF17863">
    <property type="entry name" value="AAA_lid_2"/>
    <property type="match status" value="1"/>
</dbReference>
<dbReference type="InterPro" id="IPR002035">
    <property type="entry name" value="VWF_A"/>
</dbReference>
<feature type="domain" description="VWFA" evidence="2">
    <location>
        <begin position="365"/>
        <end position="508"/>
    </location>
</feature>
<dbReference type="PANTHER" id="PTHR43473:SF2">
    <property type="entry name" value="MAGNESIUM-CHELATASE SUBUNIT CHLD, CHLOROPLASTIC"/>
    <property type="match status" value="1"/>
</dbReference>
<dbReference type="PROSITE" id="PS50234">
    <property type="entry name" value="VWFA"/>
    <property type="match status" value="1"/>
</dbReference>
<evidence type="ECO:0000256" key="1">
    <source>
        <dbReference type="SAM" id="MobiDB-lite"/>
    </source>
</evidence>
<reference evidence="3 4" key="1">
    <citation type="submission" date="2017-09" db="EMBL/GenBank/DDBJ databases">
        <title>Sphingomonas spermidinifaciens 9NM-10, whole genome shotgun sequence.</title>
        <authorList>
            <person name="Feng G."/>
            <person name="Zhu H."/>
        </authorList>
    </citation>
    <scope>NUCLEOTIDE SEQUENCE [LARGE SCALE GENOMIC DNA]</scope>
    <source>
        <strain evidence="3 4">9NM-10</strain>
    </source>
</reference>
<comment type="caution">
    <text evidence="3">The sequence shown here is derived from an EMBL/GenBank/DDBJ whole genome shotgun (WGS) entry which is preliminary data.</text>
</comment>
<dbReference type="InterPro" id="IPR027417">
    <property type="entry name" value="P-loop_NTPase"/>
</dbReference>
<dbReference type="Gene3D" id="1.10.8.80">
    <property type="entry name" value="Magnesium chelatase subunit I, C-Terminal domain"/>
    <property type="match status" value="1"/>
</dbReference>
<dbReference type="EMBL" id="NWMW01000001">
    <property type="protein sequence ID" value="PCD03620.1"/>
    <property type="molecule type" value="Genomic_DNA"/>
</dbReference>
<dbReference type="SMART" id="SM00327">
    <property type="entry name" value="VWA"/>
    <property type="match status" value="1"/>
</dbReference>
<evidence type="ECO:0000313" key="4">
    <source>
        <dbReference type="Proteomes" id="UP000218366"/>
    </source>
</evidence>
<keyword evidence="4" id="KW-1185">Reference proteome</keyword>